<dbReference type="InterPro" id="IPR020449">
    <property type="entry name" value="Tscrpt_reg_AraC-type_HTH"/>
</dbReference>
<keyword evidence="2" id="KW-0238">DNA-binding</keyword>
<dbReference type="GO" id="GO:0003700">
    <property type="term" value="F:DNA-binding transcription factor activity"/>
    <property type="evidence" value="ECO:0007669"/>
    <property type="project" value="InterPro"/>
</dbReference>
<evidence type="ECO:0000313" key="6">
    <source>
        <dbReference type="EMBL" id="GEL59343.1"/>
    </source>
</evidence>
<dbReference type="Proteomes" id="UP000321891">
    <property type="component" value="Unassembled WGS sequence"/>
</dbReference>
<dbReference type="AlphaFoldDB" id="A0A0D6N291"/>
<dbReference type="Pfam" id="PF12625">
    <property type="entry name" value="Arabinose_bd"/>
    <property type="match status" value="1"/>
</dbReference>
<dbReference type="PROSITE" id="PS01124">
    <property type="entry name" value="HTH_ARAC_FAMILY_2"/>
    <property type="match status" value="1"/>
</dbReference>
<sequence length="356" mass="39167">MSSPPHSPDRDAQVLAAAASGVESFFTQSGGDIDRIAGRAGLSPAQFVIPTQSLNLRSYCRLFSEAARDTQDHNIGLRFGQQFLPQQLGLIGYVALCSATVEQAVRNLVAYFGYHQANTVTRLSETADSFCLEYLITDPAIQDRRHDAELTLGMFCNILRAGLGSDWSPQLVLFAHDAPEQAQEHQAAFQAEIRFSTHMNALVFSKKHLHSKVMPMADPALLQVMQSSLLMLAQKGSVLPGSDTQSLKNQVMAQLVSLLPQGTHDLREVAKSMGLTPWTLQRRLADLSLSYTALLDEARQSEALRLLALPETDVSSIAAQLGYTETSAFSRAFRRWVGVSPRVWRQTNGRPSKIVK</sequence>
<evidence type="ECO:0000313" key="7">
    <source>
        <dbReference type="Proteomes" id="UP000032671"/>
    </source>
</evidence>
<evidence type="ECO:0000313" key="5">
    <source>
        <dbReference type="EMBL" id="GAN59820.1"/>
    </source>
</evidence>
<evidence type="ECO:0000256" key="3">
    <source>
        <dbReference type="ARBA" id="ARBA00023163"/>
    </source>
</evidence>
<dbReference type="EMBL" id="BJVU01000008">
    <property type="protein sequence ID" value="GEL59343.1"/>
    <property type="molecule type" value="Genomic_DNA"/>
</dbReference>
<comment type="caution">
    <text evidence="5">The sequence shown here is derived from an EMBL/GenBank/DDBJ whole genome shotgun (WGS) entry which is preliminary data.</text>
</comment>
<dbReference type="Pfam" id="PF12833">
    <property type="entry name" value="HTH_18"/>
    <property type="match status" value="1"/>
</dbReference>
<feature type="domain" description="HTH araC/xylS-type" evidence="4">
    <location>
        <begin position="249"/>
        <end position="347"/>
    </location>
</feature>
<evidence type="ECO:0000259" key="4">
    <source>
        <dbReference type="PROSITE" id="PS01124"/>
    </source>
</evidence>
<dbReference type="SMART" id="SM00342">
    <property type="entry name" value="HTH_ARAC"/>
    <property type="match status" value="1"/>
</dbReference>
<proteinExistence type="predicted"/>
<dbReference type="RefSeq" id="WP_048837866.1">
    <property type="nucleotide sequence ID" value="NZ_BAMV01000007.1"/>
</dbReference>
<dbReference type="Proteomes" id="UP000032671">
    <property type="component" value="Unassembled WGS sequence"/>
</dbReference>
<accession>A0A0D6N291</accession>
<protein>
    <submittedName>
        <fullName evidence="6">AraC family transcriptional regulator</fullName>
    </submittedName>
    <submittedName>
        <fullName evidence="5">Transcriptional regulator AraC</fullName>
    </submittedName>
</protein>
<dbReference type="InterPro" id="IPR032687">
    <property type="entry name" value="AraC-type_N"/>
</dbReference>
<keyword evidence="3" id="KW-0804">Transcription</keyword>
<dbReference type="PRINTS" id="PR00032">
    <property type="entry name" value="HTHARAC"/>
</dbReference>
<evidence type="ECO:0000313" key="8">
    <source>
        <dbReference type="Proteomes" id="UP000321891"/>
    </source>
</evidence>
<reference evidence="6 8" key="2">
    <citation type="submission" date="2019-07" db="EMBL/GenBank/DDBJ databases">
        <title>Whole genome shotgun sequence of Acetobacter cibinongensis NBRC 16605.</title>
        <authorList>
            <person name="Hosoyama A."/>
            <person name="Uohara A."/>
            <person name="Ohji S."/>
            <person name="Ichikawa N."/>
        </authorList>
    </citation>
    <scope>NUCLEOTIDE SEQUENCE [LARGE SCALE GENOMIC DNA]</scope>
    <source>
        <strain evidence="6 8">NBRC 16605</strain>
    </source>
</reference>
<organism evidence="5 7">
    <name type="scientific">Acetobacter cibinongensis</name>
    <dbReference type="NCBI Taxonomy" id="146475"/>
    <lineage>
        <taxon>Bacteria</taxon>
        <taxon>Pseudomonadati</taxon>
        <taxon>Pseudomonadota</taxon>
        <taxon>Alphaproteobacteria</taxon>
        <taxon>Acetobacterales</taxon>
        <taxon>Acetobacteraceae</taxon>
        <taxon>Acetobacter</taxon>
    </lineage>
</organism>
<evidence type="ECO:0000256" key="1">
    <source>
        <dbReference type="ARBA" id="ARBA00023015"/>
    </source>
</evidence>
<dbReference type="InterPro" id="IPR009057">
    <property type="entry name" value="Homeodomain-like_sf"/>
</dbReference>
<dbReference type="PANTHER" id="PTHR47894:SF4">
    <property type="entry name" value="HTH-TYPE TRANSCRIPTIONAL REGULATOR GADX"/>
    <property type="match status" value="1"/>
</dbReference>
<dbReference type="PANTHER" id="PTHR47894">
    <property type="entry name" value="HTH-TYPE TRANSCRIPTIONAL REGULATOR GADX"/>
    <property type="match status" value="1"/>
</dbReference>
<dbReference type="InterPro" id="IPR018060">
    <property type="entry name" value="HTH_AraC"/>
</dbReference>
<dbReference type="Gene3D" id="1.10.10.60">
    <property type="entry name" value="Homeodomain-like"/>
    <property type="match status" value="1"/>
</dbReference>
<reference evidence="5 7" key="1">
    <citation type="submission" date="2012-11" db="EMBL/GenBank/DDBJ databases">
        <title>Whole genome sequence of Acetobacter cibinongensis 4H-1.</title>
        <authorList>
            <person name="Azuma Y."/>
            <person name="Higashiura N."/>
            <person name="Hirakawa H."/>
            <person name="Matsushita K."/>
        </authorList>
    </citation>
    <scope>NUCLEOTIDE SEQUENCE [LARGE SCALE GENOMIC DNA]</scope>
    <source>
        <strain evidence="5 7">4H-1</strain>
    </source>
</reference>
<dbReference type="GO" id="GO:0000976">
    <property type="term" value="F:transcription cis-regulatory region binding"/>
    <property type="evidence" value="ECO:0007669"/>
    <property type="project" value="TreeGrafter"/>
</dbReference>
<name>A0A0D6N291_9PROT</name>
<dbReference type="STRING" id="1231339.Abci_007_223"/>
<dbReference type="SUPFAM" id="SSF46689">
    <property type="entry name" value="Homeodomain-like"/>
    <property type="match status" value="1"/>
</dbReference>
<dbReference type="GO" id="GO:0005829">
    <property type="term" value="C:cytosol"/>
    <property type="evidence" value="ECO:0007669"/>
    <property type="project" value="TreeGrafter"/>
</dbReference>
<keyword evidence="8" id="KW-1185">Reference proteome</keyword>
<keyword evidence="1" id="KW-0805">Transcription regulation</keyword>
<accession>A0A6N3SSA5</accession>
<gene>
    <name evidence="6" type="primary">yesN</name>
    <name evidence="5" type="ORF">Abci_007_223</name>
    <name evidence="6" type="ORF">ACI01nite_19450</name>
</gene>
<evidence type="ECO:0000256" key="2">
    <source>
        <dbReference type="ARBA" id="ARBA00023125"/>
    </source>
</evidence>
<dbReference type="EMBL" id="BAMV01000007">
    <property type="protein sequence ID" value="GAN59820.1"/>
    <property type="molecule type" value="Genomic_DNA"/>
</dbReference>